<gene>
    <name evidence="2" type="ORF">PPG34_15240</name>
</gene>
<protein>
    <recommendedName>
        <fullName evidence="4">DUF5666 domain-containing protein</fullName>
    </recommendedName>
</protein>
<dbReference type="EMBL" id="JAQOUE010000002">
    <property type="protein sequence ID" value="MDT7043707.1"/>
    <property type="molecule type" value="Genomic_DNA"/>
</dbReference>
<evidence type="ECO:0000313" key="3">
    <source>
        <dbReference type="Proteomes" id="UP001250932"/>
    </source>
</evidence>
<evidence type="ECO:0000313" key="2">
    <source>
        <dbReference type="EMBL" id="MDT7043707.1"/>
    </source>
</evidence>
<keyword evidence="3" id="KW-1185">Reference proteome</keyword>
<comment type="caution">
    <text evidence="2">The sequence shown here is derived from an EMBL/GenBank/DDBJ whole genome shotgun (WGS) entry which is preliminary data.</text>
</comment>
<feature type="chain" id="PRO_5047258654" description="DUF5666 domain-containing protein" evidence="1">
    <location>
        <begin position="34"/>
        <end position="116"/>
    </location>
</feature>
<sequence length="116" mass="12687">MRRKNRCRVKPGVIALSACSLMLLLFGMFPAYGGTMQDQNSDAAVASGVKEGKIVEVEEQTLVIKSRNTGKILRIPMPLNSHKNANDFKVGEHIEAVVSPEGITTSVVHLEGQLRR</sequence>
<evidence type="ECO:0000256" key="1">
    <source>
        <dbReference type="SAM" id="SignalP"/>
    </source>
</evidence>
<reference evidence="2 3" key="1">
    <citation type="journal article" date="2023" name="ISME J.">
        <title>Cultivation and genomic characterization of novel and ubiquitous marine nitrite-oxidizing bacteria from the Nitrospirales.</title>
        <authorList>
            <person name="Mueller A.J."/>
            <person name="Daebeler A."/>
            <person name="Herbold C.W."/>
            <person name="Kirkegaard R.H."/>
            <person name="Daims H."/>
        </authorList>
    </citation>
    <scope>NUCLEOTIDE SEQUENCE [LARGE SCALE GENOMIC DNA]</scope>
    <source>
        <strain evidence="2 3">EB</strain>
    </source>
</reference>
<organism evidence="2 3">
    <name type="scientific">Candidatus Nitronereus thalassa</name>
    <dbReference type="NCBI Taxonomy" id="3020898"/>
    <lineage>
        <taxon>Bacteria</taxon>
        <taxon>Pseudomonadati</taxon>
        <taxon>Nitrospirota</taxon>
        <taxon>Nitrospiria</taxon>
        <taxon>Nitrospirales</taxon>
        <taxon>Nitrospiraceae</taxon>
        <taxon>Candidatus Nitronereus</taxon>
    </lineage>
</organism>
<evidence type="ECO:0008006" key="4">
    <source>
        <dbReference type="Google" id="ProtNLM"/>
    </source>
</evidence>
<dbReference type="RefSeq" id="WP_313834300.1">
    <property type="nucleotide sequence ID" value="NZ_JAQOUE010000002.1"/>
</dbReference>
<accession>A0ABU3KC08</accession>
<dbReference type="Proteomes" id="UP001250932">
    <property type="component" value="Unassembled WGS sequence"/>
</dbReference>
<proteinExistence type="predicted"/>
<name>A0ABU3KC08_9BACT</name>
<feature type="signal peptide" evidence="1">
    <location>
        <begin position="1"/>
        <end position="33"/>
    </location>
</feature>
<keyword evidence="1" id="KW-0732">Signal</keyword>